<keyword evidence="1" id="KW-0472">Membrane</keyword>
<feature type="transmembrane region" description="Helical" evidence="1">
    <location>
        <begin position="123"/>
        <end position="141"/>
    </location>
</feature>
<feature type="transmembrane region" description="Helical" evidence="1">
    <location>
        <begin position="63"/>
        <end position="88"/>
    </location>
</feature>
<organism evidence="4">
    <name type="scientific">Gymnodinialimonas phycosphaerae</name>
    <dbReference type="NCBI Taxonomy" id="2841589"/>
    <lineage>
        <taxon>Bacteria</taxon>
        <taxon>Pseudomonadati</taxon>
        <taxon>Pseudomonadota</taxon>
        <taxon>Alphaproteobacteria</taxon>
        <taxon>Rhodobacterales</taxon>
        <taxon>Paracoccaceae</taxon>
        <taxon>Gymnodinialimonas</taxon>
    </lineage>
</organism>
<feature type="transmembrane region" description="Helical" evidence="1">
    <location>
        <begin position="206"/>
        <end position="227"/>
    </location>
</feature>
<evidence type="ECO:0000259" key="2">
    <source>
        <dbReference type="Pfam" id="PF00892"/>
    </source>
</evidence>
<dbReference type="Pfam" id="PF00892">
    <property type="entry name" value="EamA"/>
    <property type="match status" value="2"/>
</dbReference>
<keyword evidence="1" id="KW-1133">Transmembrane helix</keyword>
<feature type="domain" description="EamA" evidence="2">
    <location>
        <begin position="149"/>
        <end position="272"/>
    </location>
</feature>
<feature type="transmembrane region" description="Helical" evidence="1">
    <location>
        <begin position="239"/>
        <end position="255"/>
    </location>
</feature>
<evidence type="ECO:0000313" key="4">
    <source>
        <dbReference type="EMBL" id="QXL88381.1"/>
    </source>
</evidence>
<feature type="domain" description="EamA" evidence="2">
    <location>
        <begin position="5"/>
        <end position="137"/>
    </location>
</feature>
<evidence type="ECO:0000256" key="1">
    <source>
        <dbReference type="SAM" id="Phobius"/>
    </source>
</evidence>
<dbReference type="GO" id="GO:0016020">
    <property type="term" value="C:membrane"/>
    <property type="evidence" value="ECO:0007669"/>
    <property type="project" value="InterPro"/>
</dbReference>
<dbReference type="PANTHER" id="PTHR22911:SF135">
    <property type="entry name" value="BLR4310 PROTEIN"/>
    <property type="match status" value="1"/>
</dbReference>
<keyword evidence="1" id="KW-0812">Transmembrane</keyword>
<dbReference type="EMBL" id="CP078073">
    <property type="protein sequence ID" value="QXL88381.1"/>
    <property type="molecule type" value="Genomic_DNA"/>
</dbReference>
<dbReference type="AlphaFoldDB" id="A0A975TX67"/>
<dbReference type="InterPro" id="IPR000620">
    <property type="entry name" value="EamA_dom"/>
</dbReference>
<dbReference type="RefSeq" id="WP_257891453.1">
    <property type="nucleotide sequence ID" value="NZ_JAIMBW010000001.1"/>
</dbReference>
<dbReference type="EMBL" id="JAIMBW010000001">
    <property type="protein sequence ID" value="MBY4891594.1"/>
    <property type="molecule type" value="Genomic_DNA"/>
</dbReference>
<evidence type="ECO:0000313" key="5">
    <source>
        <dbReference type="Proteomes" id="UP000693972"/>
    </source>
</evidence>
<dbReference type="PANTHER" id="PTHR22911">
    <property type="entry name" value="ACYL-MALONYL CONDENSING ENZYME-RELATED"/>
    <property type="match status" value="1"/>
</dbReference>
<protein>
    <submittedName>
        <fullName evidence="4">DMT family transporter</fullName>
    </submittedName>
</protein>
<evidence type="ECO:0000313" key="3">
    <source>
        <dbReference type="EMBL" id="MBY4891594.1"/>
    </source>
</evidence>
<gene>
    <name evidence="3" type="ORF">KUL25_02310</name>
    <name evidence="4" type="ORF">KUL25_02315</name>
</gene>
<dbReference type="Gene3D" id="1.10.3730.20">
    <property type="match status" value="2"/>
</dbReference>
<keyword evidence="5" id="KW-1185">Reference proteome</keyword>
<name>A0A975TX67_9RHOB</name>
<feature type="transmembrane region" description="Helical" evidence="1">
    <location>
        <begin position="261"/>
        <end position="279"/>
    </location>
</feature>
<feature type="transmembrane region" description="Helical" evidence="1">
    <location>
        <begin position="30"/>
        <end position="51"/>
    </location>
</feature>
<sequence>MDNLKGMGWMVLAMLGFALADTFIKLTLGALPVGQVIAIFGFGGAAIFGAWAATNGERVVDPALFTGPFVFRLASEVVGTMCFIIALASIELSLLSAIIQANPLLVTLGAALFLGASVGWRRWMAIFVGLLGVLIIVRPGLEGFDANTLWALGAAVGLTGRDLSTRAIPRDVSTLLVAAWGFAAAGVAGVILLAFTGGAAMPDATLTLQLIGALMFAMVAYYAVTAAMRVGDIPVVTPFRYTRLVFALILAFFVFGERPDMWTLIGAAIVIATGLYTLWRERLAGGMA</sequence>
<dbReference type="SUPFAM" id="SSF103481">
    <property type="entry name" value="Multidrug resistance efflux transporter EmrE"/>
    <property type="match status" value="2"/>
</dbReference>
<accession>A0A975TX67</accession>
<proteinExistence type="predicted"/>
<reference evidence="4 5" key="1">
    <citation type="submission" date="2021-07" db="EMBL/GenBank/DDBJ databases">
        <title>Karlodiniumbacter phycospheric gen. nov., sp. nov., a phycosphere bacterium isolated from karlodinium veneficum.</title>
        <authorList>
            <person name="Peng Y."/>
            <person name="Jiang L."/>
            <person name="Lee J."/>
        </authorList>
    </citation>
    <scope>NUCLEOTIDE SEQUENCE</scope>
    <source>
        <strain evidence="4 5">N5</strain>
    </source>
</reference>
<feature type="transmembrane region" description="Helical" evidence="1">
    <location>
        <begin position="175"/>
        <end position="200"/>
    </location>
</feature>
<dbReference type="InterPro" id="IPR037185">
    <property type="entry name" value="EmrE-like"/>
</dbReference>
<dbReference type="Proteomes" id="UP000693972">
    <property type="component" value="Unassembled WGS sequence"/>
</dbReference>